<reference evidence="1" key="1">
    <citation type="journal article" date="2014" name="Int. J. Syst. Evol. Microbiol.">
        <title>Complete genome sequence of Corynebacterium casei LMG S-19264T (=DSM 44701T), isolated from a smear-ripened cheese.</title>
        <authorList>
            <consortium name="US DOE Joint Genome Institute (JGI-PGF)"/>
            <person name="Walter F."/>
            <person name="Albersmeier A."/>
            <person name="Kalinowski J."/>
            <person name="Ruckert C."/>
        </authorList>
    </citation>
    <scope>NUCLEOTIDE SEQUENCE</scope>
    <source>
        <strain evidence="1">JCM 4125</strain>
    </source>
</reference>
<evidence type="ECO:0000313" key="1">
    <source>
        <dbReference type="EMBL" id="GGT65361.1"/>
    </source>
</evidence>
<keyword evidence="2" id="KW-1185">Reference proteome</keyword>
<dbReference type="RefSeq" id="WP_229870503.1">
    <property type="nucleotide sequence ID" value="NZ_BMSA01000015.1"/>
</dbReference>
<protein>
    <submittedName>
        <fullName evidence="1">Uncharacterized protein</fullName>
    </submittedName>
</protein>
<evidence type="ECO:0000313" key="2">
    <source>
        <dbReference type="Proteomes" id="UP000646776"/>
    </source>
</evidence>
<accession>A0A918HIP3</accession>
<dbReference type="Proteomes" id="UP000646776">
    <property type="component" value="Unassembled WGS sequence"/>
</dbReference>
<organism evidence="1 2">
    <name type="scientific">Streptomyces phaeofaciens</name>
    <dbReference type="NCBI Taxonomy" id="68254"/>
    <lineage>
        <taxon>Bacteria</taxon>
        <taxon>Bacillati</taxon>
        <taxon>Actinomycetota</taxon>
        <taxon>Actinomycetes</taxon>
        <taxon>Kitasatosporales</taxon>
        <taxon>Streptomycetaceae</taxon>
        <taxon>Streptomyces</taxon>
    </lineage>
</organism>
<dbReference type="EMBL" id="BMSA01000015">
    <property type="protein sequence ID" value="GGT65361.1"/>
    <property type="molecule type" value="Genomic_DNA"/>
</dbReference>
<comment type="caution">
    <text evidence="1">The sequence shown here is derived from an EMBL/GenBank/DDBJ whole genome shotgun (WGS) entry which is preliminary data.</text>
</comment>
<reference evidence="1" key="2">
    <citation type="submission" date="2020-09" db="EMBL/GenBank/DDBJ databases">
        <authorList>
            <person name="Sun Q."/>
            <person name="Ohkuma M."/>
        </authorList>
    </citation>
    <scope>NUCLEOTIDE SEQUENCE</scope>
    <source>
        <strain evidence="1">JCM 4125</strain>
    </source>
</reference>
<name>A0A918HIP3_9ACTN</name>
<proteinExistence type="predicted"/>
<gene>
    <name evidence="1" type="ORF">GCM10010226_48790</name>
</gene>
<sequence length="104" mass="11121">MTVTGGFAGVHHEVVLRGDGTVRTTDRGGATVHDLTDARFTELRTLLGDPALDDVPDISTGQGAADMFQYLLRFDGRTVMTDRTSAQPALDALIDALSEFLPSD</sequence>
<dbReference type="AlphaFoldDB" id="A0A918HIP3"/>